<comment type="caution">
    <text evidence="1">The sequence shown here is derived from an EMBL/GenBank/DDBJ whole genome shotgun (WGS) entry which is preliminary data.</text>
</comment>
<organism evidence="1 2">
    <name type="scientific">Streptomyces endocoffeicus</name>
    <dbReference type="NCBI Taxonomy" id="2898945"/>
    <lineage>
        <taxon>Bacteria</taxon>
        <taxon>Bacillati</taxon>
        <taxon>Actinomycetota</taxon>
        <taxon>Actinomycetes</taxon>
        <taxon>Kitasatosporales</taxon>
        <taxon>Streptomycetaceae</taxon>
        <taxon>Streptomyces</taxon>
    </lineage>
</organism>
<dbReference type="EMBL" id="JAERRG010000009">
    <property type="protein sequence ID" value="MBL1115471.1"/>
    <property type="molecule type" value="Genomic_DNA"/>
</dbReference>
<dbReference type="Proteomes" id="UP000621510">
    <property type="component" value="Unassembled WGS sequence"/>
</dbReference>
<keyword evidence="2" id="KW-1185">Reference proteome</keyword>
<dbReference type="Gene3D" id="1.10.10.10">
    <property type="entry name" value="Winged helix-like DNA-binding domain superfamily/Winged helix DNA-binding domain"/>
    <property type="match status" value="1"/>
</dbReference>
<proteinExistence type="predicted"/>
<sequence length="158" mass="17745">MTAKTYTSTEVARLAAISRAYREALIDINAAILQEMNADLMPEHRVEVGIRFGLSEAEFSRYLPEGVLRVRDGSLHRADLREADEVLADVLLHIGLGRLKPGDQFPPRTAFTETYRCDKATHKQVIDRLIRDGVIHRPGGRGGPLYIAPLDIKVDRDR</sequence>
<evidence type="ECO:0000313" key="1">
    <source>
        <dbReference type="EMBL" id="MBL1115471.1"/>
    </source>
</evidence>
<dbReference type="RefSeq" id="WP_201853260.1">
    <property type="nucleotide sequence ID" value="NZ_JAERRG010000009.1"/>
</dbReference>
<evidence type="ECO:0000313" key="2">
    <source>
        <dbReference type="Proteomes" id="UP000621510"/>
    </source>
</evidence>
<dbReference type="InterPro" id="IPR036390">
    <property type="entry name" value="WH_DNA-bd_sf"/>
</dbReference>
<accession>A0ABS1PSR0</accession>
<name>A0ABS1PSR0_9ACTN</name>
<dbReference type="SUPFAM" id="SSF46785">
    <property type="entry name" value="Winged helix' DNA-binding domain"/>
    <property type="match status" value="1"/>
</dbReference>
<dbReference type="InterPro" id="IPR036388">
    <property type="entry name" value="WH-like_DNA-bd_sf"/>
</dbReference>
<gene>
    <name evidence="1" type="ORF">JK364_24170</name>
</gene>
<reference evidence="1 2" key="1">
    <citation type="submission" date="2021-01" db="EMBL/GenBank/DDBJ databases">
        <title>WGS of actinomycetes isolated from Thailand.</title>
        <authorList>
            <person name="Thawai C."/>
        </authorList>
    </citation>
    <scope>NUCLEOTIDE SEQUENCE [LARGE SCALE GENOMIC DNA]</scope>
    <source>
        <strain evidence="1 2">CA3R110</strain>
    </source>
</reference>
<protein>
    <submittedName>
        <fullName evidence="1">GntR family transcriptional regulator</fullName>
    </submittedName>
</protein>